<accession>A0A7C3WG88</accession>
<dbReference type="PANTHER" id="PTHR43334:SF1">
    <property type="entry name" value="3-HYDROXYPROPIONATE--COA LIGASE [ADP-FORMING]"/>
    <property type="match status" value="1"/>
</dbReference>
<feature type="domain" description="ATP-grasp" evidence="6">
    <location>
        <begin position="487"/>
        <end position="523"/>
    </location>
</feature>
<evidence type="ECO:0000259" key="6">
    <source>
        <dbReference type="PROSITE" id="PS50975"/>
    </source>
</evidence>
<dbReference type="InterPro" id="IPR011761">
    <property type="entry name" value="ATP-grasp"/>
</dbReference>
<dbReference type="Pfam" id="PF13607">
    <property type="entry name" value="Succ_CoA_lig"/>
    <property type="match status" value="1"/>
</dbReference>
<dbReference type="SMART" id="SM00881">
    <property type="entry name" value="CoA_binding"/>
    <property type="match status" value="1"/>
</dbReference>
<dbReference type="InterPro" id="IPR036291">
    <property type="entry name" value="NAD(P)-bd_dom_sf"/>
</dbReference>
<comment type="similarity">
    <text evidence="4">In the N-terminal section; belongs to the acetate CoA ligase alpha subunit family.</text>
</comment>
<dbReference type="SUPFAM" id="SSF52210">
    <property type="entry name" value="Succinyl-CoA synthetase domains"/>
    <property type="match status" value="2"/>
</dbReference>
<protein>
    <submittedName>
        <fullName evidence="7">CoA-binding protein</fullName>
    </submittedName>
</protein>
<sequence>MERFFNPASVVLFGVSRKTGVGTYNILEMMLRFGYRGRIFVVHPQAGEILGYHAYPRARDLPEVPDLAVIALARDRVLHVLEDCLAKGIRRFIIISQGFADADDKGRKLQDQVATLARGHGARVVGPNTIGVTNNFTGFTTAFVDVPRVPDPPPVTLVAQSGALQVGFESFTGPLGKAIDLGNACDLGFPDLLEYLETDSATQVIALHMEGLREGREFLEVAARLSRKKPLVVLKTGRSEAGARAALSHTGSLVGEDEVFSAAFERAGVIRVRDATDLLDTVQALRKLPPLKGPNLGIATPSGALGIIALDALSDVGLSPGPLPRVIREAVEPLGPYWHRLHNPVDLWPIGMKTGDFLKVLRETVLGFLADPQIDGVMAMLPGLSSPLHQNNIVTPEFVASLNLQHYGKPLVVVFYGDYRDKLAQALEKAPGVACYFSVERAAQALARLRQYHRIQNEPAESLALKASGRRTRFPGSKSILLGEEALNLLAQYRIPAVPGALVKDPEEAVAAARRFGYPVVLKVISPDWLHKSDMGGVLLHLASDQDVRQAFFTLQAKVRDCTPQAVLEGILVQKQVQGREILLGIKRDAIFGPVLVCGLGGRYTELWQDIAKTLAPVDLVQARLLLTRLKSYKLLTGFRGEPPVDVEAVAQALVGLSRLAAEQPDLQELDINPLVATPQGCFAVDARIIRRQGPGRGAK</sequence>
<dbReference type="GO" id="GO:0005524">
    <property type="term" value="F:ATP binding"/>
    <property type="evidence" value="ECO:0007669"/>
    <property type="project" value="UniProtKB-UniRule"/>
</dbReference>
<dbReference type="InterPro" id="IPR051538">
    <property type="entry name" value="Acyl-CoA_Synth/Transferase"/>
</dbReference>
<keyword evidence="2 5" id="KW-0547">Nucleotide-binding</keyword>
<organism evidence="7">
    <name type="scientific">Desulfobacca acetoxidans</name>
    <dbReference type="NCBI Taxonomy" id="60893"/>
    <lineage>
        <taxon>Bacteria</taxon>
        <taxon>Pseudomonadati</taxon>
        <taxon>Thermodesulfobacteriota</taxon>
        <taxon>Desulfobaccia</taxon>
        <taxon>Desulfobaccales</taxon>
        <taxon>Desulfobaccaceae</taxon>
        <taxon>Desulfobacca</taxon>
    </lineage>
</organism>
<dbReference type="AlphaFoldDB" id="A0A7C3WG88"/>
<dbReference type="Gene3D" id="3.40.50.261">
    <property type="entry name" value="Succinyl-CoA synthetase domains"/>
    <property type="match status" value="2"/>
</dbReference>
<evidence type="ECO:0000256" key="5">
    <source>
        <dbReference type="PROSITE-ProRule" id="PRU00409"/>
    </source>
</evidence>
<dbReference type="InterPro" id="IPR013815">
    <property type="entry name" value="ATP_grasp_subdomain_1"/>
</dbReference>
<proteinExistence type="inferred from homology"/>
<dbReference type="GO" id="GO:0046872">
    <property type="term" value="F:metal ion binding"/>
    <property type="evidence" value="ECO:0007669"/>
    <property type="project" value="InterPro"/>
</dbReference>
<dbReference type="EMBL" id="DTHB01000014">
    <property type="protein sequence ID" value="HGB13768.1"/>
    <property type="molecule type" value="Genomic_DNA"/>
</dbReference>
<keyword evidence="1" id="KW-0436">Ligase</keyword>
<dbReference type="Pfam" id="PF13549">
    <property type="entry name" value="ATP-grasp_5"/>
    <property type="match status" value="1"/>
</dbReference>
<comment type="caution">
    <text evidence="7">The sequence shown here is derived from an EMBL/GenBank/DDBJ whole genome shotgun (WGS) entry which is preliminary data.</text>
</comment>
<evidence type="ECO:0000256" key="1">
    <source>
        <dbReference type="ARBA" id="ARBA00022598"/>
    </source>
</evidence>
<evidence type="ECO:0000256" key="4">
    <source>
        <dbReference type="ARBA" id="ARBA00060888"/>
    </source>
</evidence>
<keyword evidence="3 5" id="KW-0067">ATP-binding</keyword>
<gene>
    <name evidence="7" type="ORF">ENV62_00810</name>
</gene>
<dbReference type="Pfam" id="PF13380">
    <property type="entry name" value="CoA_binding_2"/>
    <property type="match status" value="1"/>
</dbReference>
<dbReference type="Gene3D" id="3.30.470.20">
    <property type="entry name" value="ATP-grasp fold, B domain"/>
    <property type="match status" value="1"/>
</dbReference>
<dbReference type="InterPro" id="IPR003781">
    <property type="entry name" value="CoA-bd"/>
</dbReference>
<dbReference type="InterPro" id="IPR032875">
    <property type="entry name" value="Succ_CoA_lig_flav_dom"/>
</dbReference>
<dbReference type="Gene3D" id="3.30.1490.20">
    <property type="entry name" value="ATP-grasp fold, A domain"/>
    <property type="match status" value="1"/>
</dbReference>
<dbReference type="SUPFAM" id="SSF51735">
    <property type="entry name" value="NAD(P)-binding Rossmann-fold domains"/>
    <property type="match status" value="1"/>
</dbReference>
<evidence type="ECO:0000256" key="3">
    <source>
        <dbReference type="ARBA" id="ARBA00022840"/>
    </source>
</evidence>
<dbReference type="InterPro" id="IPR016102">
    <property type="entry name" value="Succinyl-CoA_synth-like"/>
</dbReference>
<dbReference type="Gene3D" id="3.40.50.720">
    <property type="entry name" value="NAD(P)-binding Rossmann-like Domain"/>
    <property type="match status" value="1"/>
</dbReference>
<evidence type="ECO:0000256" key="2">
    <source>
        <dbReference type="ARBA" id="ARBA00022741"/>
    </source>
</evidence>
<reference evidence="7" key="1">
    <citation type="journal article" date="2020" name="mSystems">
        <title>Genome- and Community-Level Interaction Insights into Carbon Utilization and Element Cycling Functions of Hydrothermarchaeota in Hydrothermal Sediment.</title>
        <authorList>
            <person name="Zhou Z."/>
            <person name="Liu Y."/>
            <person name="Xu W."/>
            <person name="Pan J."/>
            <person name="Luo Z.H."/>
            <person name="Li M."/>
        </authorList>
    </citation>
    <scope>NUCLEOTIDE SEQUENCE [LARGE SCALE GENOMIC DNA]</scope>
    <source>
        <strain evidence="7">SpSt-776</strain>
    </source>
</reference>
<dbReference type="GO" id="GO:0016874">
    <property type="term" value="F:ligase activity"/>
    <property type="evidence" value="ECO:0007669"/>
    <property type="project" value="UniProtKB-KW"/>
</dbReference>
<dbReference type="PROSITE" id="PS50975">
    <property type="entry name" value="ATP_GRASP"/>
    <property type="match status" value="1"/>
</dbReference>
<dbReference type="SUPFAM" id="SSF56059">
    <property type="entry name" value="Glutathione synthetase ATP-binding domain-like"/>
    <property type="match status" value="1"/>
</dbReference>
<dbReference type="PANTHER" id="PTHR43334">
    <property type="entry name" value="ACETATE--COA LIGASE [ADP-FORMING]"/>
    <property type="match status" value="1"/>
</dbReference>
<evidence type="ECO:0000313" key="7">
    <source>
        <dbReference type="EMBL" id="HGB13768.1"/>
    </source>
</evidence>
<dbReference type="FunFam" id="3.30.1490.20:FF:000020">
    <property type="entry name" value="Protein lysine acetyltransferase"/>
    <property type="match status" value="1"/>
</dbReference>
<name>A0A7C3WG88_9BACT</name>